<proteinExistence type="predicted"/>
<comment type="caution">
    <text evidence="2">The sequence shown here is derived from an EMBL/GenBank/DDBJ whole genome shotgun (WGS) entry which is preliminary data.</text>
</comment>
<dbReference type="Proteomes" id="UP001497497">
    <property type="component" value="Unassembled WGS sequence"/>
</dbReference>
<organism evidence="2 3">
    <name type="scientific">Lymnaea stagnalis</name>
    <name type="common">Great pond snail</name>
    <name type="synonym">Helix stagnalis</name>
    <dbReference type="NCBI Taxonomy" id="6523"/>
    <lineage>
        <taxon>Eukaryota</taxon>
        <taxon>Metazoa</taxon>
        <taxon>Spiralia</taxon>
        <taxon>Lophotrochozoa</taxon>
        <taxon>Mollusca</taxon>
        <taxon>Gastropoda</taxon>
        <taxon>Heterobranchia</taxon>
        <taxon>Euthyneura</taxon>
        <taxon>Panpulmonata</taxon>
        <taxon>Hygrophila</taxon>
        <taxon>Lymnaeoidea</taxon>
        <taxon>Lymnaeidae</taxon>
        <taxon>Lymnaea</taxon>
    </lineage>
</organism>
<dbReference type="SUPFAM" id="SSF49785">
    <property type="entry name" value="Galactose-binding domain-like"/>
    <property type="match status" value="1"/>
</dbReference>
<evidence type="ECO:0000313" key="3">
    <source>
        <dbReference type="Proteomes" id="UP001497497"/>
    </source>
</evidence>
<dbReference type="Gene3D" id="2.60.120.260">
    <property type="entry name" value="Galactose-binding domain-like"/>
    <property type="match status" value="1"/>
</dbReference>
<reference evidence="2 3" key="1">
    <citation type="submission" date="2024-04" db="EMBL/GenBank/DDBJ databases">
        <authorList>
            <consortium name="Genoscope - CEA"/>
            <person name="William W."/>
        </authorList>
    </citation>
    <scope>NUCLEOTIDE SEQUENCE [LARGE SCALE GENOMIC DNA]</scope>
</reference>
<dbReference type="InterPro" id="IPR008979">
    <property type="entry name" value="Galactose-bd-like_sf"/>
</dbReference>
<dbReference type="PANTHER" id="PTHR45713:SF6">
    <property type="entry name" value="F5_8 TYPE C DOMAIN-CONTAINING PROTEIN"/>
    <property type="match status" value="1"/>
</dbReference>
<protein>
    <submittedName>
        <fullName evidence="2">Uncharacterized protein</fullName>
    </submittedName>
</protein>
<keyword evidence="3" id="KW-1185">Reference proteome</keyword>
<dbReference type="PANTHER" id="PTHR45713">
    <property type="entry name" value="FTP DOMAIN-CONTAINING PROTEIN"/>
    <property type="match status" value="1"/>
</dbReference>
<feature type="non-terminal residue" evidence="2">
    <location>
        <position position="1"/>
    </location>
</feature>
<feature type="region of interest" description="Disordered" evidence="1">
    <location>
        <begin position="1"/>
        <end position="50"/>
    </location>
</feature>
<gene>
    <name evidence="2" type="ORF">GSLYS_00015014001</name>
</gene>
<dbReference type="InterPro" id="IPR051941">
    <property type="entry name" value="BG_Antigen-Binding_Lectin"/>
</dbReference>
<accession>A0AAV2I3Y3</accession>
<evidence type="ECO:0000256" key="1">
    <source>
        <dbReference type="SAM" id="MobiDB-lite"/>
    </source>
</evidence>
<dbReference type="EMBL" id="CAXITT010000430">
    <property type="protein sequence ID" value="CAL1541408.1"/>
    <property type="molecule type" value="Genomic_DNA"/>
</dbReference>
<feature type="compositionally biased region" description="Polar residues" evidence="1">
    <location>
        <begin position="1"/>
        <end position="15"/>
    </location>
</feature>
<dbReference type="AlphaFoldDB" id="A0AAV2I3Y3"/>
<sequence length="82" mass="9263">GRNVALRQTASQSSEYRGEPKINASASNAVDGDTNPDFGKNSCTHTQPRAPPYPTWTVTFTHLYLITRFILYNRQDENGMWT</sequence>
<name>A0AAV2I3Y3_LYMST</name>
<evidence type="ECO:0000313" key="2">
    <source>
        <dbReference type="EMBL" id="CAL1541408.1"/>
    </source>
</evidence>